<feature type="chain" id="PRO_5012353745" description="Ig-like domain-containing protein" evidence="1">
    <location>
        <begin position="26"/>
        <end position="108"/>
    </location>
</feature>
<reference evidence="2 3" key="1">
    <citation type="submission" date="2017-06" db="EMBL/GenBank/DDBJ databases">
        <authorList>
            <person name="Kim H.J."/>
            <person name="Triplett B.A."/>
        </authorList>
    </citation>
    <scope>NUCLEOTIDE SEQUENCE [LARGE SCALE GENOMIC DNA]</scope>
    <source>
        <strain evidence="2 3">CGMCC 4.1858</strain>
    </source>
</reference>
<evidence type="ECO:0000313" key="3">
    <source>
        <dbReference type="Proteomes" id="UP000198280"/>
    </source>
</evidence>
<dbReference type="AlphaFoldDB" id="A0A239KR39"/>
<accession>A0A239KR39</accession>
<proteinExistence type="predicted"/>
<gene>
    <name evidence="2" type="ORF">SAMN05216252_116102</name>
</gene>
<name>A0A239KR39_9ACTN</name>
<sequence length="108" mass="11026">MIRTKLLALAAAPALALSLASPALAVEVTASSPDTVNSPVGSIEANQSKTVTVTCPAGTNAISGGWKVSSASIDVTDNRAMSATQWQITFQNESKNSGTVQAFARCMA</sequence>
<dbReference type="RefSeq" id="WP_089226544.1">
    <property type="nucleotide sequence ID" value="NZ_FZOF01000016.1"/>
</dbReference>
<organism evidence="2 3">
    <name type="scientific">Actinacidiphila glaucinigra</name>
    <dbReference type="NCBI Taxonomy" id="235986"/>
    <lineage>
        <taxon>Bacteria</taxon>
        <taxon>Bacillati</taxon>
        <taxon>Actinomycetota</taxon>
        <taxon>Actinomycetes</taxon>
        <taxon>Kitasatosporales</taxon>
        <taxon>Streptomycetaceae</taxon>
        <taxon>Actinacidiphila</taxon>
    </lineage>
</organism>
<protein>
    <recommendedName>
        <fullName evidence="4">Ig-like domain-containing protein</fullName>
    </recommendedName>
</protein>
<evidence type="ECO:0008006" key="4">
    <source>
        <dbReference type="Google" id="ProtNLM"/>
    </source>
</evidence>
<dbReference type="OrthoDB" id="4285712at2"/>
<evidence type="ECO:0000256" key="1">
    <source>
        <dbReference type="SAM" id="SignalP"/>
    </source>
</evidence>
<keyword evidence="3" id="KW-1185">Reference proteome</keyword>
<evidence type="ECO:0000313" key="2">
    <source>
        <dbReference type="EMBL" id="SNT20083.1"/>
    </source>
</evidence>
<dbReference type="EMBL" id="FZOF01000016">
    <property type="protein sequence ID" value="SNT20083.1"/>
    <property type="molecule type" value="Genomic_DNA"/>
</dbReference>
<dbReference type="Proteomes" id="UP000198280">
    <property type="component" value="Unassembled WGS sequence"/>
</dbReference>
<feature type="signal peptide" evidence="1">
    <location>
        <begin position="1"/>
        <end position="25"/>
    </location>
</feature>
<keyword evidence="1" id="KW-0732">Signal</keyword>